<name>A0ABU2JHW2_9ACTN</name>
<dbReference type="Proteomes" id="UP001183176">
    <property type="component" value="Unassembled WGS sequence"/>
</dbReference>
<proteinExistence type="predicted"/>
<feature type="non-terminal residue" evidence="1">
    <location>
        <position position="71"/>
    </location>
</feature>
<keyword evidence="2" id="KW-1185">Reference proteome</keyword>
<keyword evidence="1" id="KW-0413">Isomerase</keyword>
<organism evidence="1 2">
    <name type="scientific">Jatrophihabitans lederbergiae</name>
    <dbReference type="NCBI Taxonomy" id="3075547"/>
    <lineage>
        <taxon>Bacteria</taxon>
        <taxon>Bacillati</taxon>
        <taxon>Actinomycetota</taxon>
        <taxon>Actinomycetes</taxon>
        <taxon>Jatrophihabitantales</taxon>
        <taxon>Jatrophihabitantaceae</taxon>
        <taxon>Jatrophihabitans</taxon>
    </lineage>
</organism>
<evidence type="ECO:0000313" key="2">
    <source>
        <dbReference type="Proteomes" id="UP001183176"/>
    </source>
</evidence>
<comment type="caution">
    <text evidence="1">The sequence shown here is derived from an EMBL/GenBank/DDBJ whole genome shotgun (WGS) entry which is preliminary data.</text>
</comment>
<dbReference type="GO" id="GO:0016853">
    <property type="term" value="F:isomerase activity"/>
    <property type="evidence" value="ECO:0007669"/>
    <property type="project" value="UniProtKB-KW"/>
</dbReference>
<dbReference type="InterPro" id="IPR011051">
    <property type="entry name" value="RmlC_Cupin_sf"/>
</dbReference>
<gene>
    <name evidence="1" type="ORF">RM423_24825</name>
</gene>
<dbReference type="Gene3D" id="2.60.120.10">
    <property type="entry name" value="Jelly Rolls"/>
    <property type="match status" value="1"/>
</dbReference>
<dbReference type="InterPro" id="IPR014710">
    <property type="entry name" value="RmlC-like_jellyroll"/>
</dbReference>
<sequence length="71" mass="7490">MKDSDPAPMLAAMNRLPVQVGDAVLVPAGVPHAIGAGILLVELQEPTDSSIMLEWQGFAVDDPDDWHLGLG</sequence>
<dbReference type="SUPFAM" id="SSF51182">
    <property type="entry name" value="RmlC-like cupins"/>
    <property type="match status" value="1"/>
</dbReference>
<protein>
    <submittedName>
        <fullName evidence="1">Mannose-6-phosphate isomerase</fullName>
    </submittedName>
</protein>
<accession>A0ABU2JHW2</accession>
<dbReference type="EMBL" id="JAVREH010000174">
    <property type="protein sequence ID" value="MDT0264575.1"/>
    <property type="molecule type" value="Genomic_DNA"/>
</dbReference>
<reference evidence="2" key="1">
    <citation type="submission" date="2023-07" db="EMBL/GenBank/DDBJ databases">
        <title>30 novel species of actinomycetes from the DSMZ collection.</title>
        <authorList>
            <person name="Nouioui I."/>
        </authorList>
    </citation>
    <scope>NUCLEOTIDE SEQUENCE [LARGE SCALE GENOMIC DNA]</scope>
    <source>
        <strain evidence="2">DSM 44399</strain>
    </source>
</reference>
<evidence type="ECO:0000313" key="1">
    <source>
        <dbReference type="EMBL" id="MDT0264575.1"/>
    </source>
</evidence>